<sequence length="72" mass="8052">MQGSVCLSASLTPRHSLITSFVLFLCFSAVSTPLTLYVVFSFEIIPRSNEKGRRSHAQRHTCSTTRTTLQFS</sequence>
<keyword evidence="2" id="KW-0812">Transmembrane</keyword>
<dbReference type="Proteomes" id="UP000024635">
    <property type="component" value="Unassembled WGS sequence"/>
</dbReference>
<proteinExistence type="predicted"/>
<feature type="region of interest" description="Disordered" evidence="1">
    <location>
        <begin position="52"/>
        <end position="72"/>
    </location>
</feature>
<evidence type="ECO:0000256" key="1">
    <source>
        <dbReference type="SAM" id="MobiDB-lite"/>
    </source>
</evidence>
<name>A0A016VXK5_9BILA</name>
<gene>
    <name evidence="3" type="primary">Acey_s0003.g1223</name>
    <name evidence="3" type="ORF">Y032_0003g1223</name>
</gene>
<feature type="compositionally biased region" description="Polar residues" evidence="1">
    <location>
        <begin position="60"/>
        <end position="72"/>
    </location>
</feature>
<organism evidence="3 4">
    <name type="scientific">Ancylostoma ceylanicum</name>
    <dbReference type="NCBI Taxonomy" id="53326"/>
    <lineage>
        <taxon>Eukaryota</taxon>
        <taxon>Metazoa</taxon>
        <taxon>Ecdysozoa</taxon>
        <taxon>Nematoda</taxon>
        <taxon>Chromadorea</taxon>
        <taxon>Rhabditida</taxon>
        <taxon>Rhabditina</taxon>
        <taxon>Rhabditomorpha</taxon>
        <taxon>Strongyloidea</taxon>
        <taxon>Ancylostomatidae</taxon>
        <taxon>Ancylostomatinae</taxon>
        <taxon>Ancylostoma</taxon>
    </lineage>
</organism>
<feature type="transmembrane region" description="Helical" evidence="2">
    <location>
        <begin position="20"/>
        <end position="45"/>
    </location>
</feature>
<evidence type="ECO:0000313" key="4">
    <source>
        <dbReference type="Proteomes" id="UP000024635"/>
    </source>
</evidence>
<keyword evidence="4" id="KW-1185">Reference proteome</keyword>
<keyword evidence="2" id="KW-0472">Membrane</keyword>
<accession>A0A016VXK5</accession>
<evidence type="ECO:0000313" key="3">
    <source>
        <dbReference type="EMBL" id="EYC31762.1"/>
    </source>
</evidence>
<dbReference type="EMBL" id="JARK01001339">
    <property type="protein sequence ID" value="EYC31762.1"/>
    <property type="molecule type" value="Genomic_DNA"/>
</dbReference>
<protein>
    <submittedName>
        <fullName evidence="3">Uncharacterized protein</fullName>
    </submittedName>
</protein>
<keyword evidence="2" id="KW-1133">Transmembrane helix</keyword>
<dbReference type="AlphaFoldDB" id="A0A016VXK5"/>
<evidence type="ECO:0000256" key="2">
    <source>
        <dbReference type="SAM" id="Phobius"/>
    </source>
</evidence>
<comment type="caution">
    <text evidence="3">The sequence shown here is derived from an EMBL/GenBank/DDBJ whole genome shotgun (WGS) entry which is preliminary data.</text>
</comment>
<reference evidence="4" key="1">
    <citation type="journal article" date="2015" name="Nat. Genet.">
        <title>The genome and transcriptome of the zoonotic hookworm Ancylostoma ceylanicum identify infection-specific gene families.</title>
        <authorList>
            <person name="Schwarz E.M."/>
            <person name="Hu Y."/>
            <person name="Antoshechkin I."/>
            <person name="Miller M.M."/>
            <person name="Sternberg P.W."/>
            <person name="Aroian R.V."/>
        </authorList>
    </citation>
    <scope>NUCLEOTIDE SEQUENCE</scope>
    <source>
        <strain evidence="4">HY135</strain>
    </source>
</reference>